<keyword evidence="9" id="KW-0028">Amino-acid biosynthesis</keyword>
<dbReference type="InterPro" id="IPR001917">
    <property type="entry name" value="Aminotrans_II_pyridoxalP_BS"/>
</dbReference>
<keyword evidence="9" id="KW-0368">Histidine biosynthesis</keyword>
<dbReference type="Gene3D" id="3.40.640.10">
    <property type="entry name" value="Type I PLP-dependent aspartate aminotransferase-like (Major domain)"/>
    <property type="match status" value="1"/>
</dbReference>
<evidence type="ECO:0000256" key="8">
    <source>
        <dbReference type="ARBA" id="ARBA00047481"/>
    </source>
</evidence>
<dbReference type="SUPFAM" id="SSF53383">
    <property type="entry name" value="PLP-dependent transferases"/>
    <property type="match status" value="1"/>
</dbReference>
<dbReference type="Gene3D" id="3.90.1150.10">
    <property type="entry name" value="Aspartate Aminotransferase, domain 1"/>
    <property type="match status" value="1"/>
</dbReference>
<accession>A0A1V2DTZ0</accession>
<reference evidence="11 12" key="1">
    <citation type="submission" date="2016-12" db="EMBL/GenBank/DDBJ databases">
        <title>Marinobacter lutaoensis whole genome sequencing.</title>
        <authorList>
            <person name="Verma A."/>
            <person name="Krishnamurthi S."/>
        </authorList>
    </citation>
    <scope>NUCLEOTIDE SEQUENCE [LARGE SCALE GENOMIC DNA]</scope>
    <source>
        <strain evidence="11 12">T5054</strain>
    </source>
</reference>
<evidence type="ECO:0000256" key="5">
    <source>
        <dbReference type="ARBA" id="ARBA00022576"/>
    </source>
</evidence>
<dbReference type="HAMAP" id="MF_01023">
    <property type="entry name" value="HisC_aminotrans_2"/>
    <property type="match status" value="1"/>
</dbReference>
<evidence type="ECO:0000256" key="1">
    <source>
        <dbReference type="ARBA" id="ARBA00001933"/>
    </source>
</evidence>
<dbReference type="GO" id="GO:0004400">
    <property type="term" value="F:histidinol-phosphate transaminase activity"/>
    <property type="evidence" value="ECO:0007669"/>
    <property type="project" value="UniProtKB-UniRule"/>
</dbReference>
<evidence type="ECO:0000259" key="10">
    <source>
        <dbReference type="Pfam" id="PF00155"/>
    </source>
</evidence>
<evidence type="ECO:0000256" key="2">
    <source>
        <dbReference type="ARBA" id="ARBA00005011"/>
    </source>
</evidence>
<evidence type="ECO:0000256" key="4">
    <source>
        <dbReference type="ARBA" id="ARBA00011738"/>
    </source>
</evidence>
<protein>
    <recommendedName>
        <fullName evidence="9">Histidinol-phosphate aminotransferase</fullName>
        <ecNumber evidence="9">2.6.1.9</ecNumber>
    </recommendedName>
    <alternativeName>
        <fullName evidence="9">Imidazole acetol-phosphate transaminase</fullName>
    </alternativeName>
</protein>
<dbReference type="InterPro" id="IPR015424">
    <property type="entry name" value="PyrdxlP-dep_Trfase"/>
</dbReference>
<comment type="catalytic activity">
    <reaction evidence="8 9">
        <text>L-histidinol phosphate + 2-oxoglutarate = 3-(imidazol-4-yl)-2-oxopropyl phosphate + L-glutamate</text>
        <dbReference type="Rhea" id="RHEA:23744"/>
        <dbReference type="ChEBI" id="CHEBI:16810"/>
        <dbReference type="ChEBI" id="CHEBI:29985"/>
        <dbReference type="ChEBI" id="CHEBI:57766"/>
        <dbReference type="ChEBI" id="CHEBI:57980"/>
        <dbReference type="EC" id="2.6.1.9"/>
    </reaction>
</comment>
<evidence type="ECO:0000256" key="7">
    <source>
        <dbReference type="ARBA" id="ARBA00022898"/>
    </source>
</evidence>
<dbReference type="PANTHER" id="PTHR43643">
    <property type="entry name" value="HISTIDINOL-PHOSPHATE AMINOTRANSFERASE 2"/>
    <property type="match status" value="1"/>
</dbReference>
<dbReference type="Proteomes" id="UP000189339">
    <property type="component" value="Unassembled WGS sequence"/>
</dbReference>
<dbReference type="PROSITE" id="PS00599">
    <property type="entry name" value="AA_TRANSFER_CLASS_2"/>
    <property type="match status" value="1"/>
</dbReference>
<dbReference type="RefSeq" id="WP_076723798.1">
    <property type="nucleotide sequence ID" value="NZ_MSCW01000005.1"/>
</dbReference>
<comment type="cofactor">
    <cofactor evidence="1 9">
        <name>pyridoxal 5'-phosphate</name>
        <dbReference type="ChEBI" id="CHEBI:597326"/>
    </cofactor>
</comment>
<dbReference type="InterPro" id="IPR050106">
    <property type="entry name" value="HistidinolP_aminotransfase"/>
</dbReference>
<comment type="subunit">
    <text evidence="4 9">Homodimer.</text>
</comment>
<sequence length="374" mass="40021">MAVDYQSLAVKGVQALSPYQPGKPIDELARELGLEPSDIIKLASNENPLGPSEKALAAARSALSDLCLYPDGNGYELKRALSERYGVGMDQITLGNGSNDVLEVITRCFADTESEVVFSQYAFAVYPLVTQAIGARGVCVPARDWGHDLDAMADAITERTRLVFVANPNNPTGTVHTAAAIEAFLAKVPERVLVVLDEAYCEYLTGDDSPDGVRLLSRFPNLIVCRTFSKAWGLAALRVGYSLSSPDIADILNRVRQPFNVDSVALAAATAVLADEAYLERSREVNAAGLKQLAEGFDRMGLKYIPSAGNFIAVEVGDQAAAVYQTLLQHGVIVRPVAGYGMPRHLRVSVGLPHQNDRFLDALAEALTAGGEGG</sequence>
<evidence type="ECO:0000256" key="6">
    <source>
        <dbReference type="ARBA" id="ARBA00022679"/>
    </source>
</evidence>
<dbReference type="OrthoDB" id="9813612at2"/>
<organism evidence="11 12">
    <name type="scientific">Marinobacter lutaoensis</name>
    <dbReference type="NCBI Taxonomy" id="135739"/>
    <lineage>
        <taxon>Bacteria</taxon>
        <taxon>Pseudomonadati</taxon>
        <taxon>Pseudomonadota</taxon>
        <taxon>Gammaproteobacteria</taxon>
        <taxon>Pseudomonadales</taxon>
        <taxon>Marinobacteraceae</taxon>
        <taxon>Marinobacter</taxon>
    </lineage>
</organism>
<dbReference type="CDD" id="cd00609">
    <property type="entry name" value="AAT_like"/>
    <property type="match status" value="1"/>
</dbReference>
<dbReference type="STRING" id="135739.BTO32_06360"/>
<dbReference type="UniPathway" id="UPA00031">
    <property type="reaction ID" value="UER00012"/>
</dbReference>
<evidence type="ECO:0000256" key="3">
    <source>
        <dbReference type="ARBA" id="ARBA00007970"/>
    </source>
</evidence>
<comment type="pathway">
    <text evidence="2 9">Amino-acid biosynthesis; L-histidine biosynthesis; L-histidine from 5-phospho-alpha-D-ribose 1-diphosphate: step 7/9.</text>
</comment>
<feature type="domain" description="Aminotransferase class I/classII large" evidence="10">
    <location>
        <begin position="38"/>
        <end position="363"/>
    </location>
</feature>
<keyword evidence="7 9" id="KW-0663">Pyridoxal phosphate</keyword>
<dbReference type="InterPro" id="IPR015421">
    <property type="entry name" value="PyrdxlP-dep_Trfase_major"/>
</dbReference>
<keyword evidence="12" id="KW-1185">Reference proteome</keyword>
<keyword evidence="6 9" id="KW-0808">Transferase</keyword>
<dbReference type="AlphaFoldDB" id="A0A1V2DTZ0"/>
<evidence type="ECO:0000313" key="12">
    <source>
        <dbReference type="Proteomes" id="UP000189339"/>
    </source>
</evidence>
<comment type="caution">
    <text evidence="11">The sequence shown here is derived from an EMBL/GenBank/DDBJ whole genome shotgun (WGS) entry which is preliminary data.</text>
</comment>
<comment type="similarity">
    <text evidence="3 9">Belongs to the class-II pyridoxal-phosphate-dependent aminotransferase family. Histidinol-phosphate aminotransferase subfamily.</text>
</comment>
<dbReference type="InterPro" id="IPR005861">
    <property type="entry name" value="HisP_aminotrans"/>
</dbReference>
<dbReference type="NCBIfam" id="TIGR01141">
    <property type="entry name" value="hisC"/>
    <property type="match status" value="1"/>
</dbReference>
<dbReference type="PANTHER" id="PTHR43643:SF3">
    <property type="entry name" value="HISTIDINOL-PHOSPHATE AMINOTRANSFERASE"/>
    <property type="match status" value="1"/>
</dbReference>
<dbReference type="InterPro" id="IPR015422">
    <property type="entry name" value="PyrdxlP-dep_Trfase_small"/>
</dbReference>
<feature type="modified residue" description="N6-(pyridoxal phosphate)lysine" evidence="9">
    <location>
        <position position="230"/>
    </location>
</feature>
<proteinExistence type="inferred from homology"/>
<dbReference type="EC" id="2.6.1.9" evidence="9"/>
<dbReference type="GO" id="GO:0000105">
    <property type="term" value="P:L-histidine biosynthetic process"/>
    <property type="evidence" value="ECO:0007669"/>
    <property type="project" value="UniProtKB-UniRule"/>
</dbReference>
<keyword evidence="5 9" id="KW-0032">Aminotransferase</keyword>
<gene>
    <name evidence="9" type="primary">hisC</name>
    <name evidence="11" type="ORF">BTO32_06360</name>
</gene>
<dbReference type="EMBL" id="MSCW01000005">
    <property type="protein sequence ID" value="ONF43920.1"/>
    <property type="molecule type" value="Genomic_DNA"/>
</dbReference>
<evidence type="ECO:0000313" key="11">
    <source>
        <dbReference type="EMBL" id="ONF43920.1"/>
    </source>
</evidence>
<dbReference type="GO" id="GO:0030170">
    <property type="term" value="F:pyridoxal phosphate binding"/>
    <property type="evidence" value="ECO:0007669"/>
    <property type="project" value="InterPro"/>
</dbReference>
<dbReference type="Pfam" id="PF00155">
    <property type="entry name" value="Aminotran_1_2"/>
    <property type="match status" value="1"/>
</dbReference>
<dbReference type="InterPro" id="IPR004839">
    <property type="entry name" value="Aminotransferase_I/II_large"/>
</dbReference>
<name>A0A1V2DTZ0_9GAMM</name>
<evidence type="ECO:0000256" key="9">
    <source>
        <dbReference type="HAMAP-Rule" id="MF_01023"/>
    </source>
</evidence>